<dbReference type="InterPro" id="IPR028212">
    <property type="entry name" value="GHL6"/>
</dbReference>
<dbReference type="CDD" id="cd03143">
    <property type="entry name" value="A4_beta-galactosidase_middle_domain"/>
    <property type="match status" value="1"/>
</dbReference>
<evidence type="ECO:0000313" key="2">
    <source>
        <dbReference type="Proteomes" id="UP000005384"/>
    </source>
</evidence>
<dbReference type="SUPFAM" id="SSF52317">
    <property type="entry name" value="Class I glutamine amidotransferase-like"/>
    <property type="match status" value="1"/>
</dbReference>
<dbReference type="InterPro" id="IPR029062">
    <property type="entry name" value="Class_I_gatase-like"/>
</dbReference>
<reference evidence="1 2" key="1">
    <citation type="submission" date="2011-08" db="EMBL/GenBank/DDBJ databases">
        <title>The Genome Sequence of Clostridium hathewayi WAL-18680.</title>
        <authorList>
            <consortium name="The Broad Institute Genome Sequencing Platform"/>
            <person name="Earl A."/>
            <person name="Ward D."/>
            <person name="Feldgarden M."/>
            <person name="Gevers D."/>
            <person name="Finegold S.M."/>
            <person name="Summanen P.H."/>
            <person name="Molitoris D.R."/>
            <person name="Song M."/>
            <person name="Daigneault M."/>
            <person name="Allen-Vercoe E."/>
            <person name="Young S.K."/>
            <person name="Zeng Q."/>
            <person name="Gargeya S."/>
            <person name="Fitzgerald M."/>
            <person name="Haas B."/>
            <person name="Abouelleil A."/>
            <person name="Alvarado L."/>
            <person name="Arachchi H.M."/>
            <person name="Berlin A."/>
            <person name="Brown A."/>
            <person name="Chapman S.B."/>
            <person name="Chen Z."/>
            <person name="Dunbar C."/>
            <person name="Freedman E."/>
            <person name="Gearin G."/>
            <person name="Gellesch M."/>
            <person name="Goldberg J."/>
            <person name="Griggs A."/>
            <person name="Gujja S."/>
            <person name="Heiman D."/>
            <person name="Howarth C."/>
            <person name="Larson L."/>
            <person name="Lui A."/>
            <person name="MacDonald P.J.P."/>
            <person name="Montmayeur A."/>
            <person name="Murphy C."/>
            <person name="Neiman D."/>
            <person name="Pearson M."/>
            <person name="Priest M."/>
            <person name="Roberts A."/>
            <person name="Saif S."/>
            <person name="Shea T."/>
            <person name="Shenoy N."/>
            <person name="Sisk P."/>
            <person name="Stolte C."/>
            <person name="Sykes S."/>
            <person name="Wortman J."/>
            <person name="Nusbaum C."/>
            <person name="Birren B."/>
        </authorList>
    </citation>
    <scope>NUCLEOTIDE SEQUENCE [LARGE SCALE GENOMIC DNA]</scope>
    <source>
        <strain evidence="1 2">WAL-18680</strain>
    </source>
</reference>
<dbReference type="SUPFAM" id="SSF51445">
    <property type="entry name" value="(Trans)glycosidases"/>
    <property type="match status" value="1"/>
</dbReference>
<dbReference type="EMBL" id="ADLN01000120">
    <property type="protein sequence ID" value="EHI57664.1"/>
    <property type="molecule type" value="Genomic_DNA"/>
</dbReference>
<dbReference type="PATRIC" id="fig|742737.3.peg.4760"/>
<proteinExistence type="predicted"/>
<dbReference type="Gene3D" id="3.20.20.80">
    <property type="entry name" value="Glycosidases"/>
    <property type="match status" value="2"/>
</dbReference>
<dbReference type="AlphaFoldDB" id="G5IMP5"/>
<evidence type="ECO:0000313" key="1">
    <source>
        <dbReference type="EMBL" id="EHI57664.1"/>
    </source>
</evidence>
<dbReference type="Proteomes" id="UP000005384">
    <property type="component" value="Unassembled WGS sequence"/>
</dbReference>
<protein>
    <recommendedName>
        <fullName evidence="3">Beta-galactosidase trimerisation domain-containing protein</fullName>
    </recommendedName>
</protein>
<evidence type="ECO:0008006" key="3">
    <source>
        <dbReference type="Google" id="ProtNLM"/>
    </source>
</evidence>
<dbReference type="Pfam" id="PF14871">
    <property type="entry name" value="GHL6"/>
    <property type="match status" value="1"/>
</dbReference>
<organism evidence="1 2">
    <name type="scientific">Hungatella hathewayi WAL-18680</name>
    <dbReference type="NCBI Taxonomy" id="742737"/>
    <lineage>
        <taxon>Bacteria</taxon>
        <taxon>Bacillati</taxon>
        <taxon>Bacillota</taxon>
        <taxon>Clostridia</taxon>
        <taxon>Lachnospirales</taxon>
        <taxon>Lachnospiraceae</taxon>
        <taxon>Hungatella</taxon>
    </lineage>
</organism>
<dbReference type="InterPro" id="IPR017853">
    <property type="entry name" value="GH"/>
</dbReference>
<dbReference type="HOGENOM" id="CLU_020573_0_0_9"/>
<name>G5IMP5_9FIRM</name>
<sequence length="714" mass="81658">MGEKYWYQKQLRMLQTVLRESDMVGYDAKQVVEYLVKTNSNSIIINAGGIIDFFPIEEPLGRKNIFMGDRDILKELVEECHAHDIAVMVRVDFRGVEAERYEERPDWFAQDKNGKAKAGWGGRIHKPCYNGIYANDHAIQYIKNMMSRYPVDGIWENSVGFGDGPCYCRVCRDKYREDTGKEIPTGDDYASEEFREYRVWKASCAREHLRRMRDAVKSFGEDKAYCAEIFGMFHASNALMTGIDLYDAKDMFDFLVSPAFLDGSAQPDRKYDDLTYAASSMRFLKAIDPGKQAVLLYGNNGTKWRYVMAPKQETKIWLWEAASVGAGYWNCMFNGQHPGATHDKRNAGLETEAYTYLKEHEDILDGLVPWMDAGIYYSKSSRDRFGSDREELDEYGVFIKGVERAFTRNHVQYQFIPDLEFSYEKIRQLKMLVLPNAACISGEHMDIIREYVKNGGGLIASGRTSLYDETGRQRADFGLRDMFGCSYTGIEKDTSLDCYQKIRNHHEILHQCEPERTEVLMNEGRTLLCTECGSERMTAVCTYIPMIFNQPPEFAWRANLDTEYPTVMAGEYGSGRVVYFANQTDKLCYTNGHEDFLNLYLGACNWVMRGDAVIETDAPESVHVVLTRKVSSPEELVLSVVNTTSGTARPVREVLPVFHTKIRISLDAKSVVKWKTLRQEGKVSISSEREGGKLVISVELEKLQEFTSVYIKTN</sequence>
<accession>G5IMP5</accession>
<dbReference type="Gene3D" id="3.40.50.880">
    <property type="match status" value="1"/>
</dbReference>
<dbReference type="RefSeq" id="WP_006782761.1">
    <property type="nucleotide sequence ID" value="NZ_CP040506.1"/>
</dbReference>
<gene>
    <name evidence="1" type="ORF">HMPREF9473_04773</name>
</gene>
<keyword evidence="2" id="KW-1185">Reference proteome</keyword>
<comment type="caution">
    <text evidence="1">The sequence shown here is derived from an EMBL/GenBank/DDBJ whole genome shotgun (WGS) entry which is preliminary data.</text>
</comment>